<evidence type="ECO:0000313" key="3">
    <source>
        <dbReference type="RefSeq" id="XP_056698559.1"/>
    </source>
</evidence>
<gene>
    <name evidence="3" type="primary">LOC130472133</name>
</gene>
<feature type="region of interest" description="Disordered" evidence="1">
    <location>
        <begin position="43"/>
        <end position="74"/>
    </location>
</feature>
<protein>
    <submittedName>
        <fullName evidence="3">Uncharacterized protein</fullName>
    </submittedName>
</protein>
<proteinExistence type="predicted"/>
<organism evidence="2 3">
    <name type="scientific">Spinacia oleracea</name>
    <name type="common">Spinach</name>
    <dbReference type="NCBI Taxonomy" id="3562"/>
    <lineage>
        <taxon>Eukaryota</taxon>
        <taxon>Viridiplantae</taxon>
        <taxon>Streptophyta</taxon>
        <taxon>Embryophyta</taxon>
        <taxon>Tracheophyta</taxon>
        <taxon>Spermatophyta</taxon>
        <taxon>Magnoliopsida</taxon>
        <taxon>eudicotyledons</taxon>
        <taxon>Gunneridae</taxon>
        <taxon>Pentapetalae</taxon>
        <taxon>Caryophyllales</taxon>
        <taxon>Chenopodiaceae</taxon>
        <taxon>Chenopodioideae</taxon>
        <taxon>Anserineae</taxon>
        <taxon>Spinacia</taxon>
    </lineage>
</organism>
<dbReference type="GeneID" id="130472133"/>
<dbReference type="RefSeq" id="XP_056698559.1">
    <property type="nucleotide sequence ID" value="XM_056842581.1"/>
</dbReference>
<name>A0ABM3RSH4_SPIOL</name>
<feature type="region of interest" description="Disordered" evidence="1">
    <location>
        <begin position="107"/>
        <end position="132"/>
    </location>
</feature>
<sequence>MPGFMEELDNLMANEWNMYYEQRANEKKIQSTPRDAQIHEVLENPEDFITPRLDIPTPRFRTRTPTPEPEIPSEPEIMKPAIKTASNETPEATRTAIAKYTSFNLLSPSPINQEQKAENPEHNIVTPASPKQ</sequence>
<dbReference type="Proteomes" id="UP000813463">
    <property type="component" value="Chromosome 4"/>
</dbReference>
<feature type="compositionally biased region" description="Low complexity" evidence="1">
    <location>
        <begin position="55"/>
        <end position="65"/>
    </location>
</feature>
<keyword evidence="2" id="KW-1185">Reference proteome</keyword>
<accession>A0ABM3RSH4</accession>
<evidence type="ECO:0000313" key="2">
    <source>
        <dbReference type="Proteomes" id="UP000813463"/>
    </source>
</evidence>
<reference evidence="3" key="2">
    <citation type="submission" date="2025-08" db="UniProtKB">
        <authorList>
            <consortium name="RefSeq"/>
        </authorList>
    </citation>
    <scope>IDENTIFICATION</scope>
    <source>
        <tissue evidence="3">Leaf</tissue>
    </source>
</reference>
<evidence type="ECO:0000256" key="1">
    <source>
        <dbReference type="SAM" id="MobiDB-lite"/>
    </source>
</evidence>
<reference evidence="2" key="1">
    <citation type="journal article" date="2021" name="Nat. Commun.">
        <title>Genomic analyses provide insights into spinach domestication and the genetic basis of agronomic traits.</title>
        <authorList>
            <person name="Cai X."/>
            <person name="Sun X."/>
            <person name="Xu C."/>
            <person name="Sun H."/>
            <person name="Wang X."/>
            <person name="Ge C."/>
            <person name="Zhang Z."/>
            <person name="Wang Q."/>
            <person name="Fei Z."/>
            <person name="Jiao C."/>
            <person name="Wang Q."/>
        </authorList>
    </citation>
    <scope>NUCLEOTIDE SEQUENCE [LARGE SCALE GENOMIC DNA]</scope>
    <source>
        <strain evidence="2">cv. Varoflay</strain>
    </source>
</reference>